<keyword evidence="2" id="KW-1185">Reference proteome</keyword>
<name>A0ABY7JR11_9FIRM</name>
<dbReference type="EMBL" id="CP114052">
    <property type="protein sequence ID" value="WAW14387.1"/>
    <property type="molecule type" value="Genomic_DNA"/>
</dbReference>
<dbReference type="InterPro" id="IPR024419">
    <property type="entry name" value="YvrJ"/>
</dbReference>
<dbReference type="RefSeq" id="WP_269311061.1">
    <property type="nucleotide sequence ID" value="NZ_CP114052.1"/>
</dbReference>
<proteinExistence type="predicted"/>
<organism evidence="1 2">
    <name type="scientific">Peptostreptococcus equinus</name>
    <dbReference type="NCBI Taxonomy" id="3003601"/>
    <lineage>
        <taxon>Bacteria</taxon>
        <taxon>Bacillati</taxon>
        <taxon>Bacillota</taxon>
        <taxon>Clostridia</taxon>
        <taxon>Peptostreptococcales</taxon>
        <taxon>Peptostreptococcaceae</taxon>
        <taxon>Peptostreptococcus</taxon>
    </lineage>
</organism>
<protein>
    <submittedName>
        <fullName evidence="1">YvrJ family protein</fullName>
    </submittedName>
</protein>
<evidence type="ECO:0000313" key="1">
    <source>
        <dbReference type="EMBL" id="WAW14387.1"/>
    </source>
</evidence>
<evidence type="ECO:0000313" key="2">
    <source>
        <dbReference type="Proteomes" id="UP001164187"/>
    </source>
</evidence>
<accession>A0ABY7JR11</accession>
<dbReference type="Proteomes" id="UP001164187">
    <property type="component" value="Chromosome"/>
</dbReference>
<sequence>MEANIIKIIENVGFPIAITMYLLIRMEGKIDQLSDSIKGLTKIISSKI</sequence>
<dbReference type="Pfam" id="PF12841">
    <property type="entry name" value="YvrJ"/>
    <property type="match status" value="1"/>
</dbReference>
<gene>
    <name evidence="1" type="ORF">O0R46_07205</name>
</gene>
<reference evidence="1" key="1">
    <citation type="submission" date="2022-12" db="EMBL/GenBank/DDBJ databases">
        <title>Peptostreptococcus.</title>
        <authorList>
            <person name="Lee S.H."/>
        </authorList>
    </citation>
    <scope>NUCLEOTIDE SEQUENCE</scope>
    <source>
        <strain evidence="1">CBA3647</strain>
    </source>
</reference>